<feature type="domain" description="Putative Flp pilus-assembly TadG-like N-terminal" evidence="1">
    <location>
        <begin position="9"/>
        <end position="56"/>
    </location>
</feature>
<sequence length="542" mass="55510">MKRLIDRRGGVSTLAAIAMPALIGMGAFAVDLGAIHMRNRQLQGMADAAALAAANDPARAQALAEASVEAAGWPDPVEVRVETGGYTPDAPVADRFTPGGADAVRVTLNADTPVFLGVAMLRGDRVALERKATAARARMAAFSVGSRLASLDGGIANAVLSGLTGSNVSLSVMDHQALLDTDIDLFAFSDALRTRLKLTGASYDEVLAADLDTVDALQALADALNSDGRTGAASAVRTLAGQITAADLPLDRLIDLGPLGAGTTRPHGFGARVTAASLIDAALGLATGNRQVEIDLGANVPGVAKTRAWVAIGDRPVGSPWVAVSGTGDPTLRTAQTRIYLETEIAVAGLSALARIRLPILIELAQAEARLKSIDCASAAMRSATVEARPSPAMLSITEIDKARLTDHSRDIATGPAKLVRTLLVRVDGSARADLGGASGWQSLKFSQADIDAGVVKSVATNDVTRSAAASLMSGIDLDVVALGFLPIPVSPIVNAVGQQLAAIAPALDVLVNRLTALAGVKLGEADVRVTGLRCGQPVLVA</sequence>
<dbReference type="AlphaFoldDB" id="A0A396RNG8"/>
<dbReference type="RefSeq" id="WP_118863139.1">
    <property type="nucleotide sequence ID" value="NZ_QWLV01000002.1"/>
</dbReference>
<dbReference type="EMBL" id="QWLV01000002">
    <property type="protein sequence ID" value="RHW17948.1"/>
    <property type="molecule type" value="Genomic_DNA"/>
</dbReference>
<accession>A0A396RNG8</accession>
<dbReference type="Pfam" id="PF13400">
    <property type="entry name" value="Tad"/>
    <property type="match status" value="1"/>
</dbReference>
<proteinExistence type="predicted"/>
<dbReference type="OrthoDB" id="7630116at2"/>
<gene>
    <name evidence="2" type="ORF">D1610_05415</name>
</gene>
<organism evidence="2 3">
    <name type="scientific">Sphingomonas gilva</name>
    <dbReference type="NCBI Taxonomy" id="2305907"/>
    <lineage>
        <taxon>Bacteria</taxon>
        <taxon>Pseudomonadati</taxon>
        <taxon>Pseudomonadota</taxon>
        <taxon>Alphaproteobacteria</taxon>
        <taxon>Sphingomonadales</taxon>
        <taxon>Sphingomonadaceae</taxon>
        <taxon>Sphingomonas</taxon>
    </lineage>
</organism>
<protein>
    <recommendedName>
        <fullName evidence="1">Putative Flp pilus-assembly TadG-like N-terminal domain-containing protein</fullName>
    </recommendedName>
</protein>
<keyword evidence="3" id="KW-1185">Reference proteome</keyword>
<reference evidence="2 3" key="1">
    <citation type="submission" date="2018-08" db="EMBL/GenBank/DDBJ databases">
        <title>The multiple taxonomic identification of Sphingomonas gilva.</title>
        <authorList>
            <person name="Zhu D."/>
            <person name="Zheng S."/>
        </authorList>
    </citation>
    <scope>NUCLEOTIDE SEQUENCE [LARGE SCALE GENOMIC DNA]</scope>
    <source>
        <strain evidence="2 3">ZDH117</strain>
    </source>
</reference>
<name>A0A396RNG8_9SPHN</name>
<evidence type="ECO:0000313" key="2">
    <source>
        <dbReference type="EMBL" id="RHW17948.1"/>
    </source>
</evidence>
<evidence type="ECO:0000313" key="3">
    <source>
        <dbReference type="Proteomes" id="UP000266693"/>
    </source>
</evidence>
<comment type="caution">
    <text evidence="2">The sequence shown here is derived from an EMBL/GenBank/DDBJ whole genome shotgun (WGS) entry which is preliminary data.</text>
</comment>
<dbReference type="InterPro" id="IPR028087">
    <property type="entry name" value="Tad_N"/>
</dbReference>
<evidence type="ECO:0000259" key="1">
    <source>
        <dbReference type="Pfam" id="PF13400"/>
    </source>
</evidence>
<dbReference type="Proteomes" id="UP000266693">
    <property type="component" value="Unassembled WGS sequence"/>
</dbReference>